<comment type="pathway">
    <text evidence="1 6">Pyrimidine metabolism; UMP biosynthesis via de novo pathway.</text>
</comment>
<feature type="binding site" evidence="6">
    <location>
        <begin position="183"/>
        <end position="187"/>
    </location>
    <ligand>
        <name>substrate</name>
    </ligand>
</feature>
<evidence type="ECO:0000256" key="1">
    <source>
        <dbReference type="ARBA" id="ARBA00004725"/>
    </source>
</evidence>
<feature type="binding site" evidence="6">
    <location>
        <position position="159"/>
    </location>
    <ligand>
        <name>substrate</name>
    </ligand>
</feature>
<evidence type="ECO:0000256" key="5">
    <source>
        <dbReference type="ARBA" id="ARBA00023002"/>
    </source>
</evidence>
<comment type="catalytic activity">
    <reaction evidence="6">
        <text>(S)-dihydroorotate + A = orotate + AH2</text>
        <dbReference type="Rhea" id="RHEA:18073"/>
        <dbReference type="ChEBI" id="CHEBI:13193"/>
        <dbReference type="ChEBI" id="CHEBI:17499"/>
        <dbReference type="ChEBI" id="CHEBI:30839"/>
        <dbReference type="ChEBI" id="CHEBI:30864"/>
    </reaction>
</comment>
<proteinExistence type="inferred from homology"/>
<dbReference type="HAMAP" id="MF_00224">
    <property type="entry name" value="DHO_dh_type1"/>
    <property type="match status" value="1"/>
</dbReference>
<dbReference type="GO" id="GO:0006207">
    <property type="term" value="P:'de novo' pyrimidine nucleobase biosynthetic process"/>
    <property type="evidence" value="ECO:0007669"/>
    <property type="project" value="InterPro"/>
</dbReference>
<dbReference type="SUPFAM" id="SSF51395">
    <property type="entry name" value="FMN-linked oxidoreductases"/>
    <property type="match status" value="1"/>
</dbReference>
<dbReference type="InterPro" id="IPR001295">
    <property type="entry name" value="Dihydroorotate_DH_CS"/>
</dbReference>
<dbReference type="Gene3D" id="3.20.20.70">
    <property type="entry name" value="Aldolase class I"/>
    <property type="match status" value="1"/>
</dbReference>
<feature type="binding site" evidence="6">
    <location>
        <position position="331"/>
    </location>
    <ligand>
        <name>FMN</name>
        <dbReference type="ChEBI" id="CHEBI:58210"/>
    </ligand>
</feature>
<evidence type="ECO:0000313" key="9">
    <source>
        <dbReference type="Proteomes" id="UP000002506"/>
    </source>
</evidence>
<protein>
    <recommendedName>
        <fullName evidence="6">Dihydroorotate dehydrogenase</fullName>
        <shortName evidence="6">DHOD</shortName>
        <shortName evidence="6">DHODase</shortName>
        <shortName evidence="6">DHOdehase</shortName>
        <ecNumber evidence="6">1.3.-.-</ecNumber>
    </recommendedName>
</protein>
<dbReference type="InterPro" id="IPR049622">
    <property type="entry name" value="Dihydroorotate_DH_I"/>
</dbReference>
<dbReference type="KEGG" id="dev:DhcVS_1153"/>
<evidence type="ECO:0000256" key="3">
    <source>
        <dbReference type="ARBA" id="ARBA00022643"/>
    </source>
</evidence>
<feature type="binding site" evidence="6">
    <location>
        <position position="135"/>
    </location>
    <ligand>
        <name>FMN</name>
        <dbReference type="ChEBI" id="CHEBI:58210"/>
    </ligand>
</feature>
<dbReference type="GO" id="GO:0044205">
    <property type="term" value="P:'de novo' UMP biosynthetic process"/>
    <property type="evidence" value="ECO:0007669"/>
    <property type="project" value="UniProtKB-UniRule"/>
</dbReference>
<dbReference type="GO" id="GO:0005737">
    <property type="term" value="C:cytoplasm"/>
    <property type="evidence" value="ECO:0007669"/>
    <property type="project" value="UniProtKB-SubCell"/>
</dbReference>
<feature type="binding site" evidence="6">
    <location>
        <position position="279"/>
    </location>
    <ligand>
        <name>FMN</name>
        <dbReference type="ChEBI" id="CHEBI:58210"/>
    </ligand>
</feature>
<dbReference type="FunFam" id="3.20.20.70:FF:000513">
    <property type="entry name" value="Dihydroorotate dehydrogenase"/>
    <property type="match status" value="1"/>
</dbReference>
<reference evidence="8 9" key="1">
    <citation type="journal article" date="2009" name="PLoS Genet.">
        <title>Localized plasticity in the streamlined genomes of vinyl chloride respiring Dehalococcoides.</title>
        <authorList>
            <person name="McMurdie P.J."/>
            <person name="Behrens S.F."/>
            <person name="Muller J.A."/>
            <person name="Goke J."/>
            <person name="Ritalahti K.M."/>
            <person name="Wagner R."/>
            <person name="Goltsman E."/>
            <person name="Lapidus A."/>
            <person name="Holmes S."/>
            <person name="Loffler F.E."/>
            <person name="Spormann A.M."/>
        </authorList>
    </citation>
    <scope>NUCLEOTIDE SEQUENCE [LARGE SCALE GENOMIC DNA]</scope>
    <source>
        <strain evidence="8 9">VS</strain>
    </source>
</reference>
<dbReference type="NCBIfam" id="TIGR01037">
    <property type="entry name" value="pyrD_sub1_fam"/>
    <property type="match status" value="1"/>
</dbReference>
<dbReference type="PANTHER" id="PTHR48109">
    <property type="entry name" value="DIHYDROOROTATE DEHYDROGENASE (QUINONE), MITOCHONDRIAL-RELATED"/>
    <property type="match status" value="1"/>
</dbReference>
<evidence type="ECO:0000259" key="7">
    <source>
        <dbReference type="Pfam" id="PF01180"/>
    </source>
</evidence>
<dbReference type="PROSITE" id="PS00911">
    <property type="entry name" value="DHODEHASE_1"/>
    <property type="match status" value="1"/>
</dbReference>
<keyword evidence="6" id="KW-0963">Cytoplasm</keyword>
<dbReference type="InterPro" id="IPR005720">
    <property type="entry name" value="Dihydroorotate_DH_cat"/>
</dbReference>
<feature type="binding site" evidence="6">
    <location>
        <position position="213"/>
    </location>
    <ligand>
        <name>FMN</name>
        <dbReference type="ChEBI" id="CHEBI:58210"/>
    </ligand>
</feature>
<accession>D2BIW7</accession>
<comment type="function">
    <text evidence="6">Catalyzes the conversion of dihydroorotate to orotate.</text>
</comment>
<dbReference type="PROSITE" id="PS00912">
    <property type="entry name" value="DHODEHASE_2"/>
    <property type="match status" value="1"/>
</dbReference>
<dbReference type="CDD" id="cd04740">
    <property type="entry name" value="DHOD_1B_like"/>
    <property type="match status" value="1"/>
</dbReference>
<feature type="binding site" evidence="6">
    <location>
        <position position="305"/>
    </location>
    <ligand>
        <name>FMN</name>
        <dbReference type="ChEBI" id="CHEBI:58210"/>
    </ligand>
</feature>
<dbReference type="InterPro" id="IPR024920">
    <property type="entry name" value="Dihydroorotate_DH_1"/>
</dbReference>
<dbReference type="InterPro" id="IPR013785">
    <property type="entry name" value="Aldolase_TIM"/>
</dbReference>
<dbReference type="EMBL" id="CP001827">
    <property type="protein sequence ID" value="ACZ62267.1"/>
    <property type="molecule type" value="Genomic_DNA"/>
</dbReference>
<feature type="binding site" evidence="6">
    <location>
        <position position="241"/>
    </location>
    <ligand>
        <name>FMN</name>
        <dbReference type="ChEBI" id="CHEBI:58210"/>
    </ligand>
</feature>
<feature type="binding site" evidence="6">
    <location>
        <begin position="159"/>
        <end position="160"/>
    </location>
    <ligand>
        <name>FMN</name>
        <dbReference type="ChEBI" id="CHEBI:58210"/>
    </ligand>
</feature>
<dbReference type="AlphaFoldDB" id="D2BIW7"/>
<dbReference type="InterPro" id="IPR033888">
    <property type="entry name" value="DHOD_1B"/>
</dbReference>
<name>D2BIW7_DEHMV</name>
<keyword evidence="2 6" id="KW-0285">Flavoprotein</keyword>
<keyword evidence="4 6" id="KW-0665">Pyrimidine biosynthesis</keyword>
<dbReference type="GO" id="GO:0004152">
    <property type="term" value="F:dihydroorotate dehydrogenase activity"/>
    <property type="evidence" value="ECO:0007669"/>
    <property type="project" value="UniProtKB-UniRule"/>
</dbReference>
<dbReference type="eggNOG" id="COG0167">
    <property type="taxonomic scope" value="Bacteria"/>
</dbReference>
<feature type="binding site" evidence="6">
    <location>
        <begin position="379"/>
        <end position="380"/>
    </location>
    <ligand>
        <name>FMN</name>
        <dbReference type="ChEBI" id="CHEBI:58210"/>
    </ligand>
</feature>
<evidence type="ECO:0000313" key="8">
    <source>
        <dbReference type="EMBL" id="ACZ62267.1"/>
    </source>
</evidence>
<comment type="cofactor">
    <cofactor evidence="6">
        <name>FMN</name>
        <dbReference type="ChEBI" id="CHEBI:58210"/>
    </cofactor>
    <text evidence="6">Binds 1 FMN per subunit.</text>
</comment>
<comment type="subcellular location">
    <subcellularLocation>
        <location evidence="6">Cytoplasm</location>
    </subcellularLocation>
</comment>
<evidence type="ECO:0000256" key="6">
    <source>
        <dbReference type="HAMAP-Rule" id="MF_00224"/>
    </source>
</evidence>
<keyword evidence="3 6" id="KW-0288">FMN</keyword>
<dbReference type="NCBIfam" id="NF005574">
    <property type="entry name" value="PRK07259.1"/>
    <property type="match status" value="1"/>
</dbReference>
<feature type="binding site" evidence="6">
    <location>
        <begin position="357"/>
        <end position="358"/>
    </location>
    <ligand>
        <name>FMN</name>
        <dbReference type="ChEBI" id="CHEBI:58210"/>
    </ligand>
</feature>
<dbReference type="EC" id="1.3.-.-" evidence="6"/>
<evidence type="ECO:0000256" key="2">
    <source>
        <dbReference type="ARBA" id="ARBA00022630"/>
    </source>
</evidence>
<feature type="binding site" evidence="6">
    <location>
        <position position="241"/>
    </location>
    <ligand>
        <name>substrate</name>
    </ligand>
</feature>
<dbReference type="Proteomes" id="UP000002506">
    <property type="component" value="Chromosome"/>
</dbReference>
<dbReference type="PANTHER" id="PTHR48109:SF1">
    <property type="entry name" value="DIHYDROOROTATE DEHYDROGENASE (FUMARATE)"/>
    <property type="match status" value="1"/>
</dbReference>
<evidence type="ECO:0000256" key="4">
    <source>
        <dbReference type="ARBA" id="ARBA00022975"/>
    </source>
</evidence>
<dbReference type="Pfam" id="PF01180">
    <property type="entry name" value="DHO_dh"/>
    <property type="match status" value="1"/>
</dbReference>
<gene>
    <name evidence="6 8" type="primary">pyrD</name>
    <name evidence="8" type="ordered locus">DhcVS_1153</name>
</gene>
<feature type="binding site" evidence="6">
    <location>
        <begin position="306"/>
        <end position="307"/>
    </location>
    <ligand>
        <name>substrate</name>
    </ligand>
</feature>
<keyword evidence="5 6" id="KW-0560">Oxidoreductase</keyword>
<dbReference type="HOGENOM" id="CLU_042042_2_0_0"/>
<organism evidence="8 9">
    <name type="scientific">Dehalococcoides mccartyi (strain VS)</name>
    <dbReference type="NCBI Taxonomy" id="311424"/>
    <lineage>
        <taxon>Bacteria</taxon>
        <taxon>Bacillati</taxon>
        <taxon>Chloroflexota</taxon>
        <taxon>Dehalococcoidia</taxon>
        <taxon>Dehalococcoidales</taxon>
        <taxon>Dehalococcoidaceae</taxon>
        <taxon>Dehalococcoides</taxon>
    </lineage>
</organism>
<dbReference type="UniPathway" id="UPA00070"/>
<dbReference type="InterPro" id="IPR050074">
    <property type="entry name" value="DHO_dehydrogenase"/>
</dbReference>
<sequence>MIPSGMFRYCAGLPKIPNEKPGYGFLTQYSGRSLAEICLSFSRMRNKQTTQIGFCVSPNNNKAKTGGVSLYVFSVVYKTQISKIKYYCLALKEMLCSVVSKPYNLGRMAELNLNVDIAPYNARQLRLANPVMVASGTFGYGDEYPHLFDRNRLGAIVCKATTLKPREGNPQPRIAETPNGMLNSIGLQNMGVEAVIREKAPQWYTWNVPVIVNIAAESIEDYAELARRLDKVPGVSGIEVNISCPNVKCGCIEFGSSPESAARVTDAVRNATTLPLIIKLTPNTSSIIELARAVADAGADAISLINTLRGMRIDIKKRRPILGNHTGGLSGPAIKPVAVSMVYQVSGAVNVPVIGGGGIMNAEDALEFIMAGATAIQIGTANLVNPRAPIEVLESLEAYARAEGLKSIREIVGIARS</sequence>
<comment type="similarity">
    <text evidence="6">Belongs to the dihydroorotate dehydrogenase family. Type 1 subfamily.</text>
</comment>
<feature type="active site" description="Nucleophile" evidence="6">
    <location>
        <position position="244"/>
    </location>
</feature>
<feature type="domain" description="Dihydroorotate dehydrogenase catalytic" evidence="7">
    <location>
        <begin position="124"/>
        <end position="397"/>
    </location>
</feature>